<sequence length="241" mass="26354">MSLTQTAAPVHLRGYTKTFGDNVVLQDVDLSIEAGSFVALVGKSGSGKSTLLRSIAGIDRDYTGTIDRSEKVAFGFQDARLLPWSKVWHNVVLGQPGSTAELRAAAKEALAEVGLEGKADVWPSTLSGGQQQRVSLARALHRQPELLLLDEPFGALDALTRLHAQALVHDLWVRHRFTVVLVTHDVEEAITLADRIVVLSSGGVSLDVPVDLARPRDRRLSRFEDLRERVLLQLGVSRNEI</sequence>
<dbReference type="PANTHER" id="PTHR42788">
    <property type="entry name" value="TAURINE IMPORT ATP-BINDING PROTEIN-RELATED"/>
    <property type="match status" value="1"/>
</dbReference>
<feature type="domain" description="ABC transporter" evidence="7">
    <location>
        <begin position="10"/>
        <end position="226"/>
    </location>
</feature>
<dbReference type="SUPFAM" id="SSF52540">
    <property type="entry name" value="P-loop containing nucleoside triphosphate hydrolases"/>
    <property type="match status" value="1"/>
</dbReference>
<reference evidence="8" key="1">
    <citation type="journal article" date="2014" name="Int. J. Syst. Evol. Microbiol.">
        <title>Complete genome sequence of Corynebacterium casei LMG S-19264T (=DSM 44701T), isolated from a smear-ripened cheese.</title>
        <authorList>
            <consortium name="US DOE Joint Genome Institute (JGI-PGF)"/>
            <person name="Walter F."/>
            <person name="Albersmeier A."/>
            <person name="Kalinowski J."/>
            <person name="Ruckert C."/>
        </authorList>
    </citation>
    <scope>NUCLEOTIDE SEQUENCE</scope>
    <source>
        <strain evidence="8">CGMCC 1.12785</strain>
    </source>
</reference>
<evidence type="ECO:0000256" key="6">
    <source>
        <dbReference type="ARBA" id="ARBA00023136"/>
    </source>
</evidence>
<dbReference type="InterPro" id="IPR003439">
    <property type="entry name" value="ABC_transporter-like_ATP-bd"/>
</dbReference>
<keyword evidence="2" id="KW-1003">Cell membrane</keyword>
<dbReference type="PROSITE" id="PS00211">
    <property type="entry name" value="ABC_TRANSPORTER_1"/>
    <property type="match status" value="1"/>
</dbReference>
<evidence type="ECO:0000313" key="8">
    <source>
        <dbReference type="EMBL" id="GGA05775.1"/>
    </source>
</evidence>
<proteinExistence type="predicted"/>
<dbReference type="EMBL" id="BMFY01000002">
    <property type="protein sequence ID" value="GGA05775.1"/>
    <property type="molecule type" value="Genomic_DNA"/>
</dbReference>
<dbReference type="RefSeq" id="WP_188549417.1">
    <property type="nucleotide sequence ID" value="NZ_BMFY01000002.1"/>
</dbReference>
<comment type="caution">
    <text evidence="8">The sequence shown here is derived from an EMBL/GenBank/DDBJ whole genome shotgun (WGS) entry which is preliminary data.</text>
</comment>
<protein>
    <submittedName>
        <fullName evidence="8">Aliphatic sulfonate ABC transporter ATP-binding protein</fullName>
    </submittedName>
</protein>
<evidence type="ECO:0000256" key="3">
    <source>
        <dbReference type="ARBA" id="ARBA00022741"/>
    </source>
</evidence>
<evidence type="ECO:0000256" key="4">
    <source>
        <dbReference type="ARBA" id="ARBA00022840"/>
    </source>
</evidence>
<keyword evidence="5" id="KW-1278">Translocase</keyword>
<organism evidence="8 9">
    <name type="scientific">Sediminivirga luteola</name>
    <dbReference type="NCBI Taxonomy" id="1774748"/>
    <lineage>
        <taxon>Bacteria</taxon>
        <taxon>Bacillati</taxon>
        <taxon>Actinomycetota</taxon>
        <taxon>Actinomycetes</taxon>
        <taxon>Micrococcales</taxon>
        <taxon>Brevibacteriaceae</taxon>
        <taxon>Sediminivirga</taxon>
    </lineage>
</organism>
<evidence type="ECO:0000256" key="1">
    <source>
        <dbReference type="ARBA" id="ARBA00022448"/>
    </source>
</evidence>
<dbReference type="PANTHER" id="PTHR42788:SF17">
    <property type="entry name" value="ALIPHATIC SULFONATES IMPORT ATP-BINDING PROTEIN SSUB"/>
    <property type="match status" value="1"/>
</dbReference>
<dbReference type="AlphaFoldDB" id="A0A8J2TW10"/>
<keyword evidence="3" id="KW-0547">Nucleotide-binding</keyword>
<dbReference type="GO" id="GO:0005524">
    <property type="term" value="F:ATP binding"/>
    <property type="evidence" value="ECO:0007669"/>
    <property type="project" value="UniProtKB-KW"/>
</dbReference>
<name>A0A8J2TW10_9MICO</name>
<evidence type="ECO:0000313" key="9">
    <source>
        <dbReference type="Proteomes" id="UP000616114"/>
    </source>
</evidence>
<keyword evidence="9" id="KW-1185">Reference proteome</keyword>
<reference evidence="8" key="2">
    <citation type="submission" date="2020-09" db="EMBL/GenBank/DDBJ databases">
        <authorList>
            <person name="Sun Q."/>
            <person name="Zhou Y."/>
        </authorList>
    </citation>
    <scope>NUCLEOTIDE SEQUENCE</scope>
    <source>
        <strain evidence="8">CGMCC 1.12785</strain>
    </source>
</reference>
<evidence type="ECO:0000256" key="2">
    <source>
        <dbReference type="ARBA" id="ARBA00022475"/>
    </source>
</evidence>
<dbReference type="Proteomes" id="UP000616114">
    <property type="component" value="Unassembled WGS sequence"/>
</dbReference>
<dbReference type="SMART" id="SM00382">
    <property type="entry name" value="AAA"/>
    <property type="match status" value="1"/>
</dbReference>
<evidence type="ECO:0000256" key="5">
    <source>
        <dbReference type="ARBA" id="ARBA00022967"/>
    </source>
</evidence>
<dbReference type="InterPro" id="IPR027417">
    <property type="entry name" value="P-loop_NTPase"/>
</dbReference>
<keyword evidence="6" id="KW-0472">Membrane</keyword>
<dbReference type="Gene3D" id="3.40.50.300">
    <property type="entry name" value="P-loop containing nucleotide triphosphate hydrolases"/>
    <property type="match status" value="1"/>
</dbReference>
<evidence type="ECO:0000259" key="7">
    <source>
        <dbReference type="PROSITE" id="PS50893"/>
    </source>
</evidence>
<dbReference type="InterPro" id="IPR017871">
    <property type="entry name" value="ABC_transporter-like_CS"/>
</dbReference>
<keyword evidence="4 8" id="KW-0067">ATP-binding</keyword>
<dbReference type="PROSITE" id="PS50893">
    <property type="entry name" value="ABC_TRANSPORTER_2"/>
    <property type="match status" value="1"/>
</dbReference>
<dbReference type="Pfam" id="PF00005">
    <property type="entry name" value="ABC_tran"/>
    <property type="match status" value="1"/>
</dbReference>
<dbReference type="InterPro" id="IPR050166">
    <property type="entry name" value="ABC_transporter_ATP-bind"/>
</dbReference>
<keyword evidence="1" id="KW-0813">Transport</keyword>
<dbReference type="InterPro" id="IPR003593">
    <property type="entry name" value="AAA+_ATPase"/>
</dbReference>
<dbReference type="GO" id="GO:0016887">
    <property type="term" value="F:ATP hydrolysis activity"/>
    <property type="evidence" value="ECO:0007669"/>
    <property type="project" value="InterPro"/>
</dbReference>
<accession>A0A8J2TW10</accession>
<gene>
    <name evidence="8" type="primary">ssuB</name>
    <name evidence="8" type="ORF">GCM10011333_05800</name>
</gene>